<evidence type="ECO:0000259" key="1">
    <source>
        <dbReference type="Pfam" id="PF00339"/>
    </source>
</evidence>
<evidence type="ECO:0000313" key="2">
    <source>
        <dbReference type="EMBL" id="ADM11595.1"/>
    </source>
</evidence>
<sequence length="319" mass="37089">MDTKIKIDLDKEMYPGGSEVRGAVDIKMRSPLRISKINLVFSKTTRLKIQEIERKENTENNEVEKIYDGYRHEFEIYSSDDPLEEVSSGHHRFPFRFMLRREDEGSLEIKGVYFDILCNIRSIYDLYAEIYILGVHNPAYTVRREIQIVDPIMEPRNFNTAIDVLSPICFLSRRYNIRLEVDKEFYYSGDCLVTEASIPSKKPKIKRMECFIYEILSVSVEGKEILRTKYIGGGEAEHYDGGRVLRASLKIPSTTPSTVMGSNFSIRVVLFINLELYRGTPVRIKKYIHVIKKNIIHPEIDCMDVLEGEIYPERILVLP</sequence>
<dbReference type="RefSeq" id="XP_003072955.1">
    <property type="nucleotide sequence ID" value="XM_003072909.1"/>
</dbReference>
<reference evidence="2 3" key="2">
    <citation type="journal article" date="2012" name="Proc. Natl. Acad. Sci. U.S.A.">
        <title>Gain and loss of multiple functionally related, horizontally transferred genes in the reduced genomes of two microsporidian parasites.</title>
        <authorList>
            <person name="Pombert J.-F."/>
            <person name="Selman M."/>
            <person name="Burki F."/>
            <person name="Bardell F.T."/>
            <person name="Farinelli L."/>
            <person name="Solter L.F."/>
            <person name="Whitman D.W."/>
            <person name="Weiss L.M."/>
            <person name="Corradi N."/>
            <person name="Keeling P.J."/>
        </authorList>
    </citation>
    <scope>NUCLEOTIDE SEQUENCE [LARGE SCALE GENOMIC DNA]</scope>
    <source>
        <strain evidence="2 3">ATCC 50506</strain>
    </source>
</reference>
<feature type="domain" description="Arrestin-like N-terminal" evidence="1">
    <location>
        <begin position="4"/>
        <end position="103"/>
    </location>
</feature>
<keyword evidence="3" id="KW-1185">Reference proteome</keyword>
<dbReference type="OrthoDB" id="2189698at2759"/>
<organism evidence="2 3">
    <name type="scientific">Encephalitozoon intestinalis (strain ATCC 50506)</name>
    <name type="common">Microsporidian parasite</name>
    <name type="synonym">Septata intestinalis</name>
    <dbReference type="NCBI Taxonomy" id="876142"/>
    <lineage>
        <taxon>Eukaryota</taxon>
        <taxon>Fungi</taxon>
        <taxon>Fungi incertae sedis</taxon>
        <taxon>Microsporidia</taxon>
        <taxon>Unikaryonidae</taxon>
        <taxon>Encephalitozoon</taxon>
    </lineage>
</organism>
<accession>E0S709</accession>
<dbReference type="Pfam" id="PF00339">
    <property type="entry name" value="Arrestin_N"/>
    <property type="match status" value="1"/>
</dbReference>
<dbReference type="Proteomes" id="UP000002313">
    <property type="component" value="Chromosome V"/>
</dbReference>
<dbReference type="InterPro" id="IPR011021">
    <property type="entry name" value="Arrestin-like_N"/>
</dbReference>
<dbReference type="EMBL" id="CP001946">
    <property type="protein sequence ID" value="ADM11595.1"/>
    <property type="molecule type" value="Genomic_DNA"/>
</dbReference>
<dbReference type="HOGENOM" id="CLU_075601_0_0_1"/>
<dbReference type="GeneID" id="9699276"/>
<dbReference type="Gene3D" id="2.60.40.640">
    <property type="match status" value="1"/>
</dbReference>
<protein>
    <recommendedName>
        <fullName evidence="1">Arrestin-like N-terminal domain-containing protein</fullName>
    </recommendedName>
</protein>
<name>E0S709_ENCIT</name>
<dbReference type="InterPro" id="IPR014756">
    <property type="entry name" value="Ig_E-set"/>
</dbReference>
<dbReference type="SUPFAM" id="SSF81296">
    <property type="entry name" value="E set domains"/>
    <property type="match status" value="1"/>
</dbReference>
<dbReference type="InterPro" id="IPR014752">
    <property type="entry name" value="Arrestin-like_C"/>
</dbReference>
<dbReference type="VEuPathDB" id="MicrosporidiaDB:Eint_051480"/>
<proteinExistence type="predicted"/>
<gene>
    <name evidence="2" type="ORF">Eint_051480</name>
</gene>
<evidence type="ECO:0000313" key="3">
    <source>
        <dbReference type="Proteomes" id="UP000002313"/>
    </source>
</evidence>
<dbReference type="KEGG" id="ein:Eint_051480"/>
<dbReference type="AlphaFoldDB" id="E0S709"/>
<reference evidence="2 3" key="1">
    <citation type="journal article" date="2010" name="Nat. Commun.">
        <title>The complete sequence of the smallest known nuclear genome from the microsporidian Encephalitozoon intestinalis.</title>
        <authorList>
            <person name="Corradi N."/>
            <person name="Pombert J.-F."/>
            <person name="Farinelli L."/>
            <person name="Didier E.S."/>
            <person name="Keeling P.J."/>
        </authorList>
    </citation>
    <scope>NUCLEOTIDE SEQUENCE [LARGE SCALE GENOMIC DNA]</scope>
    <source>
        <strain evidence="2 3">ATCC 50506</strain>
    </source>
</reference>